<dbReference type="SUPFAM" id="SSF81886">
    <property type="entry name" value="Helical scaffold and wing domains of SecA"/>
    <property type="match status" value="1"/>
</dbReference>
<proteinExistence type="inferred from homology"/>
<feature type="transmembrane region" description="Helical" evidence="15">
    <location>
        <begin position="34"/>
        <end position="55"/>
    </location>
</feature>
<comment type="similarity">
    <text evidence="3 13">Belongs to the SecA family.</text>
</comment>
<dbReference type="Pfam" id="PF21090">
    <property type="entry name" value="P-loop_SecA"/>
    <property type="match status" value="1"/>
</dbReference>
<dbReference type="Pfam" id="PF01694">
    <property type="entry name" value="Rhomboid"/>
    <property type="match status" value="1"/>
</dbReference>
<evidence type="ECO:0000256" key="10">
    <source>
        <dbReference type="ARBA" id="ARBA00022989"/>
    </source>
</evidence>
<dbReference type="SUPFAM" id="SSF52540">
    <property type="entry name" value="P-loop containing nucleoside triphosphate hydrolases"/>
    <property type="match status" value="2"/>
</dbReference>
<dbReference type="InterPro" id="IPR011115">
    <property type="entry name" value="SecA_DEAD"/>
</dbReference>
<keyword evidence="6 13" id="KW-0547">Nucleotide-binding</keyword>
<feature type="transmembrane region" description="Helical" evidence="15">
    <location>
        <begin position="90"/>
        <end position="109"/>
    </location>
</feature>
<reference evidence="18" key="1">
    <citation type="submission" date="2023-10" db="EMBL/GenBank/DDBJ databases">
        <authorList>
            <person name="Chen Y."/>
            <person name="Shah S."/>
            <person name="Dougan E. K."/>
            <person name="Thang M."/>
            <person name="Chan C."/>
        </authorList>
    </citation>
    <scope>NUCLEOTIDE SEQUENCE [LARGE SCALE GENOMIC DNA]</scope>
</reference>
<dbReference type="SMART" id="SM00958">
    <property type="entry name" value="SecA_PP_bind"/>
    <property type="match status" value="1"/>
</dbReference>
<keyword evidence="8 13" id="KW-0653">Protein transport</keyword>
<dbReference type="InterPro" id="IPR036670">
    <property type="entry name" value="SecA_X-link_sf"/>
</dbReference>
<dbReference type="CDD" id="cd17928">
    <property type="entry name" value="DEXDc_SecA"/>
    <property type="match status" value="1"/>
</dbReference>
<evidence type="ECO:0000256" key="11">
    <source>
        <dbReference type="ARBA" id="ARBA00023010"/>
    </source>
</evidence>
<dbReference type="PANTHER" id="PTHR30612">
    <property type="entry name" value="SECA INNER MEMBRANE COMPONENT OF SEC PROTEIN SECRETION SYSTEM"/>
    <property type="match status" value="1"/>
</dbReference>
<dbReference type="InterPro" id="IPR027417">
    <property type="entry name" value="P-loop_NTPase"/>
</dbReference>
<feature type="transmembrane region" description="Helical" evidence="15">
    <location>
        <begin position="7"/>
        <end position="28"/>
    </location>
</feature>
<evidence type="ECO:0000256" key="5">
    <source>
        <dbReference type="ARBA" id="ARBA00022692"/>
    </source>
</evidence>
<keyword evidence="9" id="KW-1278">Translocase</keyword>
<feature type="non-terminal residue" evidence="18">
    <location>
        <position position="1"/>
    </location>
</feature>
<dbReference type="PROSITE" id="PS51196">
    <property type="entry name" value="SECA_MOTOR_DEAD"/>
    <property type="match status" value="1"/>
</dbReference>
<evidence type="ECO:0000256" key="13">
    <source>
        <dbReference type="RuleBase" id="RU003874"/>
    </source>
</evidence>
<evidence type="ECO:0000256" key="1">
    <source>
        <dbReference type="ARBA" id="ARBA00004141"/>
    </source>
</evidence>
<dbReference type="Pfam" id="PF01043">
    <property type="entry name" value="SecA_PP_bind"/>
    <property type="match status" value="1"/>
</dbReference>
<feature type="compositionally biased region" description="Basic and acidic residues" evidence="14">
    <location>
        <begin position="1484"/>
        <end position="1501"/>
    </location>
</feature>
<evidence type="ECO:0000259" key="17">
    <source>
        <dbReference type="PROSITE" id="PS51196"/>
    </source>
</evidence>
<dbReference type="SMART" id="SM00957">
    <property type="entry name" value="SecA_DEAD"/>
    <property type="match status" value="1"/>
</dbReference>
<dbReference type="CDD" id="cd18803">
    <property type="entry name" value="SF2_C_secA"/>
    <property type="match status" value="1"/>
</dbReference>
<dbReference type="PROSITE" id="PS01312">
    <property type="entry name" value="SECA"/>
    <property type="match status" value="1"/>
</dbReference>
<gene>
    <name evidence="18" type="ORF">PCOR1329_LOCUS45000</name>
</gene>
<dbReference type="InterPro" id="IPR020937">
    <property type="entry name" value="SecA_CS"/>
</dbReference>
<keyword evidence="12 15" id="KW-0472">Membrane</keyword>
<keyword evidence="5 15" id="KW-0812">Transmembrane</keyword>
<dbReference type="SUPFAM" id="SSF144091">
    <property type="entry name" value="Rhomboid-like"/>
    <property type="match status" value="1"/>
</dbReference>
<dbReference type="InterPro" id="IPR014001">
    <property type="entry name" value="Helicase_ATP-bd"/>
</dbReference>
<keyword evidence="10 15" id="KW-1133">Transmembrane helix</keyword>
<accession>A0ABN9U4H7</accession>
<evidence type="ECO:0000259" key="16">
    <source>
        <dbReference type="PROSITE" id="PS51192"/>
    </source>
</evidence>
<comment type="caution">
    <text evidence="18">The sequence shown here is derived from an EMBL/GenBank/DDBJ whole genome shotgun (WGS) entry which is preliminary data.</text>
</comment>
<evidence type="ECO:0000256" key="8">
    <source>
        <dbReference type="ARBA" id="ARBA00022927"/>
    </source>
</evidence>
<dbReference type="PROSITE" id="PS51192">
    <property type="entry name" value="HELICASE_ATP_BIND_1"/>
    <property type="match status" value="1"/>
</dbReference>
<evidence type="ECO:0000256" key="3">
    <source>
        <dbReference type="ARBA" id="ARBA00007650"/>
    </source>
</evidence>
<keyword evidence="4 13" id="KW-0813">Transport</keyword>
<feature type="domain" description="SecA family profile" evidence="17">
    <location>
        <begin position="317"/>
        <end position="1017"/>
    </location>
</feature>
<keyword evidence="19" id="KW-1185">Reference proteome</keyword>
<feature type="region of interest" description="Disordered" evidence="14">
    <location>
        <begin position="1478"/>
        <end position="1501"/>
    </location>
</feature>
<dbReference type="NCBIfam" id="TIGR00963">
    <property type="entry name" value="secA"/>
    <property type="match status" value="1"/>
</dbReference>
<dbReference type="HAMAP" id="MF_01382">
    <property type="entry name" value="SecA"/>
    <property type="match status" value="1"/>
</dbReference>
<organism evidence="18 19">
    <name type="scientific">Prorocentrum cordatum</name>
    <dbReference type="NCBI Taxonomy" id="2364126"/>
    <lineage>
        <taxon>Eukaryota</taxon>
        <taxon>Sar</taxon>
        <taxon>Alveolata</taxon>
        <taxon>Dinophyceae</taxon>
        <taxon>Prorocentrales</taxon>
        <taxon>Prorocentraceae</taxon>
        <taxon>Prorocentrum</taxon>
    </lineage>
</organism>
<dbReference type="EMBL" id="CAUYUJ010015405">
    <property type="protein sequence ID" value="CAK0853591.1"/>
    <property type="molecule type" value="Genomic_DNA"/>
</dbReference>
<evidence type="ECO:0000313" key="18">
    <source>
        <dbReference type="EMBL" id="CAK0853591.1"/>
    </source>
</evidence>
<dbReference type="InterPro" id="IPR011116">
    <property type="entry name" value="SecA_Wing/Scaffold"/>
</dbReference>
<sequence>AIWGRHVWLLIYLSSGVLGNIWSCIWSPDYLSIGSSSALSGIIGAWPVFIAITWNQTTPNDRKERDRMMVLVLFAIVLLIGFSFMPMVDWAAHFGGMAAGMTVSATCFARKLQTPSWSIATGVIGALSSWSLFIGSLAYLVLCVEPNRRLLELWGGAAGMGGRVQAACVMEAVGHREANDATSEADERQGRTCPGRTFRTICLNSAANKAAVAAAGCGGAGLLLCSRRGDLGASFASPPAPRGHARGAAVLPAAADQRAAAAAPAAGPADGGAAAPRLAGAALGLGAAAAAKGAWRARGAAAPRTRRRFFGSPEEALENLNPFKESPAESTRKQYQAKVDEINALGPSLKEKSDDELRGLAQELRSRAQGGESLESLLAMSFALVREASDRVLGLRHFDVQLIGGMALHDGKIAEMGTGEGKTLVAILPAFLNALTGKGVHVVTVNDYLARRDAEWVGQPLRFLGLSVGIVQSQMASDVKQRAYRSDVTYVTNSELGFDYLRDQMCPTQTDLTLRAENPFNFCIVDEVDSILIDEARTPLIISGTAQNAPSKYQVAREVAKSLRKVVHYTTDEKQRQCVLLEDGVAMAEKLLNKDDLFDPDDPWFPFIVNALNAKELYVKDKQYIVKKGEVNIVDEFTGRVMEGRRWSNGLHQAVEAKEGVDIQAESVTLASISYQSLFRLFRKLSGMTGTAFTESKEFKQRIYKIETVVIPSNRERKRDDKDDQVFVDDIGKWKAVAREVENAHRIGRPVLIGTTNVENSEILAELLDALEVPYRLLNAKPENVARETEIIAGSGRKYAVTISTNMAGRGTDILLGGNSSMMARLKIREELFPRLFKVKKRAWVMPDDFYPVDLTKSVSDKVMDAVRFAVSEWVPDSAEKLAPTSTDAAAKILKSDLTELEADERLSLACEKAPTDDEAILRLREAYNLMAAEYKEVTDLEKREVIALDGLYVLGTERHESRRIDNQLRGRCSRQGDPGATRFFLSLNDQIFRIFGGDNIKKMVRAMSFSGSDDTPLESGLLSSSLEEAQKKVENYFYSVRKGVFDYDDVMDTQRQIVYSLRRRTLLEDDASIRSTLEEFSDKNMEDFVDGHINVKKPVKDWKLEKLAENVGIYWTDLKEVVTLESLKSAAAPGGDEGMKAVLALLQEKARDAFAQKCATIEESGQGLTGMVTRNILLMQLDNFWQQHLKNMDFLKNSVTLRAYGQKNPLTEYKLEGYQIFLKMMSRIRRNSVYNVGLFTPRKLTKMSKERVSSLIPNREARRRQLSEMLSGPQGEKIKELAGLGTEQNATARTINLARLALNVRQLLDARQSLGELAMASFSELREGMQRAGLITVGDQIRWASACNEFEMFEDEMVGEVYLGIRKGAEVAPDSPLSPEERLEARQNFGATLEDPEFLRTVGQFATSPSAFLAQMKEAAGEQGWTAENIQRLRETYAAAGVDIDEMMAAMSESSEAMPPEQREVVEYMQGLFSSGAAGVSSAEKKGAEKVRPRAEGVIR</sequence>
<keyword evidence="7 13" id="KW-0067">ATP-binding</keyword>
<name>A0ABN9U4H7_9DINO</name>
<evidence type="ECO:0000256" key="4">
    <source>
        <dbReference type="ARBA" id="ARBA00022448"/>
    </source>
</evidence>
<dbReference type="Pfam" id="PF07517">
    <property type="entry name" value="SecA_DEAD"/>
    <property type="match status" value="1"/>
</dbReference>
<dbReference type="Gene3D" id="3.90.1440.10">
    <property type="entry name" value="SecA, preprotein cross-linking domain"/>
    <property type="match status" value="1"/>
</dbReference>
<feature type="transmembrane region" description="Helical" evidence="15">
    <location>
        <begin position="67"/>
        <end position="84"/>
    </location>
</feature>
<evidence type="ECO:0000313" key="19">
    <source>
        <dbReference type="Proteomes" id="UP001189429"/>
    </source>
</evidence>
<comment type="subcellular location">
    <subcellularLocation>
        <location evidence="1">Membrane</location>
        <topology evidence="1">Multi-pass membrane protein</topology>
    </subcellularLocation>
    <subcellularLocation>
        <location evidence="2">Membrane</location>
        <topology evidence="2">Peripheral membrane protein</topology>
    </subcellularLocation>
</comment>
<dbReference type="Gene3D" id="1.10.3060.10">
    <property type="entry name" value="Helical scaffold and wing domains of SecA"/>
    <property type="match status" value="1"/>
</dbReference>
<dbReference type="InterPro" id="IPR044722">
    <property type="entry name" value="SecA_SF2_C"/>
</dbReference>
<dbReference type="Gene3D" id="1.20.1540.10">
    <property type="entry name" value="Rhomboid-like"/>
    <property type="match status" value="1"/>
</dbReference>
<dbReference type="PANTHER" id="PTHR30612:SF0">
    <property type="entry name" value="CHLOROPLAST PROTEIN-TRANSPORTING ATPASE"/>
    <property type="match status" value="1"/>
</dbReference>
<dbReference type="PRINTS" id="PR00906">
    <property type="entry name" value="SECA"/>
</dbReference>
<evidence type="ECO:0000256" key="6">
    <source>
        <dbReference type="ARBA" id="ARBA00022741"/>
    </source>
</evidence>
<dbReference type="SUPFAM" id="SSF81767">
    <property type="entry name" value="Pre-protein crosslinking domain of SecA"/>
    <property type="match status" value="1"/>
</dbReference>
<dbReference type="InterPro" id="IPR036266">
    <property type="entry name" value="SecA_Wing/Scaffold_sf"/>
</dbReference>
<dbReference type="InterPro" id="IPR000185">
    <property type="entry name" value="SecA"/>
</dbReference>
<dbReference type="InterPro" id="IPR014018">
    <property type="entry name" value="SecA_motor_DEAD"/>
</dbReference>
<protein>
    <recommendedName>
        <fullName evidence="13">Protein translocase subunit SecA</fullName>
    </recommendedName>
</protein>
<dbReference type="InterPro" id="IPR035952">
    <property type="entry name" value="Rhomboid-like_sf"/>
</dbReference>
<feature type="domain" description="Helicase ATP-binding" evidence="16">
    <location>
        <begin position="403"/>
        <end position="549"/>
    </location>
</feature>
<feature type="transmembrane region" description="Helical" evidence="15">
    <location>
        <begin position="121"/>
        <end position="142"/>
    </location>
</feature>
<evidence type="ECO:0000256" key="9">
    <source>
        <dbReference type="ARBA" id="ARBA00022967"/>
    </source>
</evidence>
<keyword evidence="11 13" id="KW-0811">Translocation</keyword>
<dbReference type="InterPro" id="IPR022764">
    <property type="entry name" value="Peptidase_S54_rhomboid_dom"/>
</dbReference>
<dbReference type="Gene3D" id="3.40.50.300">
    <property type="entry name" value="P-loop containing nucleotide triphosphate hydrolases"/>
    <property type="match status" value="2"/>
</dbReference>
<evidence type="ECO:0000256" key="15">
    <source>
        <dbReference type="SAM" id="Phobius"/>
    </source>
</evidence>
<evidence type="ECO:0000256" key="2">
    <source>
        <dbReference type="ARBA" id="ARBA00004170"/>
    </source>
</evidence>
<evidence type="ECO:0000256" key="14">
    <source>
        <dbReference type="SAM" id="MobiDB-lite"/>
    </source>
</evidence>
<dbReference type="InterPro" id="IPR011130">
    <property type="entry name" value="SecA_preprotein_X-link_dom"/>
</dbReference>
<evidence type="ECO:0000256" key="12">
    <source>
        <dbReference type="ARBA" id="ARBA00023136"/>
    </source>
</evidence>
<dbReference type="Pfam" id="PF07516">
    <property type="entry name" value="SecA_SW"/>
    <property type="match status" value="1"/>
</dbReference>
<dbReference type="Proteomes" id="UP001189429">
    <property type="component" value="Unassembled WGS sequence"/>
</dbReference>
<evidence type="ECO:0000256" key="7">
    <source>
        <dbReference type="ARBA" id="ARBA00022840"/>
    </source>
</evidence>